<dbReference type="GO" id="GO:0048935">
    <property type="term" value="P:peripheral nervous system neuron development"/>
    <property type="evidence" value="ECO:0007669"/>
    <property type="project" value="UniProtKB-ARBA"/>
</dbReference>
<dbReference type="GO" id="GO:0008063">
    <property type="term" value="P:Toll signaling pathway"/>
    <property type="evidence" value="ECO:0007669"/>
    <property type="project" value="UniProtKB-ARBA"/>
</dbReference>
<dbReference type="InterPro" id="IPR013783">
    <property type="entry name" value="Ig-like_fold"/>
</dbReference>
<dbReference type="Pfam" id="PF16179">
    <property type="entry name" value="RHD_dimer"/>
    <property type="match status" value="1"/>
</dbReference>
<dbReference type="InterPro" id="IPR030492">
    <property type="entry name" value="RHD_CS"/>
</dbReference>
<feature type="region of interest" description="Disordered" evidence="1">
    <location>
        <begin position="1169"/>
        <end position="1194"/>
    </location>
</feature>
<evidence type="ECO:0000313" key="4">
    <source>
        <dbReference type="Proteomes" id="UP000295192"/>
    </source>
</evidence>
<dbReference type="GO" id="GO:0002225">
    <property type="term" value="P:positive regulation of antimicrobial peptide production"/>
    <property type="evidence" value="ECO:0007669"/>
    <property type="project" value="UniProtKB-ARBA"/>
</dbReference>
<dbReference type="OrthoDB" id="7881762at2759"/>
<dbReference type="GO" id="GO:0038061">
    <property type="term" value="P:non-canonical NF-kappaB signal transduction"/>
    <property type="evidence" value="ECO:0007669"/>
    <property type="project" value="TreeGrafter"/>
</dbReference>
<dbReference type="GO" id="GO:0035206">
    <property type="term" value="P:regulation of hemocyte proliferation"/>
    <property type="evidence" value="ECO:0007669"/>
    <property type="project" value="UniProtKB-ARBA"/>
</dbReference>
<dbReference type="AlphaFoldDB" id="A0A484BEJ0"/>
<feature type="region of interest" description="Disordered" evidence="1">
    <location>
        <begin position="532"/>
        <end position="552"/>
    </location>
</feature>
<dbReference type="PANTHER" id="PTHR24169:SF25">
    <property type="entry name" value="DORSAL-RELATED IMMUNITY FACTOR DIF-RELATED"/>
    <property type="match status" value="1"/>
</dbReference>
<dbReference type="GO" id="GO:0005737">
    <property type="term" value="C:cytoplasm"/>
    <property type="evidence" value="ECO:0007669"/>
    <property type="project" value="InterPro"/>
</dbReference>
<dbReference type="GO" id="GO:0033554">
    <property type="term" value="P:cellular response to stress"/>
    <property type="evidence" value="ECO:0007669"/>
    <property type="project" value="TreeGrafter"/>
</dbReference>
<dbReference type="FunFam" id="2.60.40.10:FF:000046">
    <property type="entry name" value="Nuclear factor NF-kappa-B p105 subunit"/>
    <property type="match status" value="1"/>
</dbReference>
<feature type="compositionally biased region" description="Low complexity" evidence="1">
    <location>
        <begin position="807"/>
        <end position="823"/>
    </location>
</feature>
<name>A0A484BEJ0_DRONA</name>
<feature type="compositionally biased region" description="Low complexity" evidence="1">
    <location>
        <begin position="1073"/>
        <end position="1084"/>
    </location>
</feature>
<organism evidence="3 4">
    <name type="scientific">Drosophila navojoa</name>
    <name type="common">Fruit fly</name>
    <dbReference type="NCBI Taxonomy" id="7232"/>
    <lineage>
        <taxon>Eukaryota</taxon>
        <taxon>Metazoa</taxon>
        <taxon>Ecdysozoa</taxon>
        <taxon>Arthropoda</taxon>
        <taxon>Hexapoda</taxon>
        <taxon>Insecta</taxon>
        <taxon>Pterygota</taxon>
        <taxon>Neoptera</taxon>
        <taxon>Endopterygota</taxon>
        <taxon>Diptera</taxon>
        <taxon>Brachycera</taxon>
        <taxon>Muscomorpha</taxon>
        <taxon>Ephydroidea</taxon>
        <taxon>Drosophilidae</taxon>
        <taxon>Drosophila</taxon>
    </lineage>
</organism>
<evidence type="ECO:0000259" key="2">
    <source>
        <dbReference type="PROSITE" id="PS50254"/>
    </source>
</evidence>
<feature type="compositionally biased region" description="Polar residues" evidence="1">
    <location>
        <begin position="384"/>
        <end position="396"/>
    </location>
</feature>
<dbReference type="InterPro" id="IPR014756">
    <property type="entry name" value="Ig_E-set"/>
</dbReference>
<dbReference type="SMART" id="SM00429">
    <property type="entry name" value="IPT"/>
    <property type="match status" value="1"/>
</dbReference>
<dbReference type="InterPro" id="IPR032397">
    <property type="entry name" value="RHD_dimer"/>
</dbReference>
<dbReference type="PANTHER" id="PTHR24169">
    <property type="entry name" value="NUCLEAR FACTOR NF-KAPPA-B PROTEIN"/>
    <property type="match status" value="1"/>
</dbReference>
<dbReference type="SUPFAM" id="SSF81296">
    <property type="entry name" value="E set domains"/>
    <property type="match status" value="1"/>
</dbReference>
<feature type="compositionally biased region" description="Polar residues" evidence="1">
    <location>
        <begin position="700"/>
        <end position="716"/>
    </location>
</feature>
<dbReference type="Proteomes" id="UP000295192">
    <property type="component" value="Unassembled WGS sequence"/>
</dbReference>
<reference evidence="3 4" key="1">
    <citation type="journal article" date="2019" name="J. Hered.">
        <title>An Improved Genome Assembly for Drosophila navojoa, the Basal Species in the mojavensis Cluster.</title>
        <authorList>
            <person name="Vanderlinde T."/>
            <person name="Dupim E.G."/>
            <person name="Nazario-Yepiz N.O."/>
            <person name="Carvalho A.B."/>
        </authorList>
    </citation>
    <scope>NUCLEOTIDE SEQUENCE [LARGE SCALE GENOMIC DNA]</scope>
    <source>
        <strain evidence="3">Navoj_Jal97</strain>
        <tissue evidence="3">Whole organism</tissue>
    </source>
</reference>
<comment type="caution">
    <text evidence="3">The sequence shown here is derived from an EMBL/GenBank/DDBJ whole genome shotgun (WGS) entry which is preliminary data.</text>
</comment>
<accession>A0A484BEJ0</accession>
<proteinExistence type="predicted"/>
<dbReference type="InterPro" id="IPR037059">
    <property type="entry name" value="RHD_DNA_bind_dom_sf"/>
</dbReference>
<feature type="region of interest" description="Disordered" evidence="1">
    <location>
        <begin position="378"/>
        <end position="398"/>
    </location>
</feature>
<dbReference type="InterPro" id="IPR000451">
    <property type="entry name" value="NFkB/Dor"/>
</dbReference>
<dbReference type="STRING" id="7232.A0A484BEJ0"/>
<sequence length="1245" mass="136853">MAEDEIFGDLQEILNASETSGSTMPQTFPQSASLPVMPSHIPLSVPAAPATQRRPYIRIIEEPTNKIIRFRYKCEGRTAGSIAGMNSTPEAKTFPTIEIVDYSGPVVVVVSCVTRDKPYRQHPHWLVSKEEADNCKSGVYSKKLPPEERRLELQKVGIQCVKKTDVRESLMLREQKNIDPYHAKFDHKDNISSINLYELRLCYQAFIKVGNNNVPLDPVVSSPIYGKSNELTINRLCSCSSKLSGGDQIILLCEKISKDDIRIRFFETNEAGVEVWEAYADFQPTDIYKQTAIVFRTPRYRNTEIQHSVQVELQLERPSDRATSAALPFEYYPNPGMLTFGRLQRKLKRKQELDVFQQILSLDSETTATKYSCPPLDLNEDENTVSSDEQQSSGTLNDFEIAVKKLQLRQRGESEANEADATQTEYTDGIENDNDQEPDMEIELEVPQLLPQLADDCTQTSTPMEEILQQPQLPARPLSTVDKINEWMRSSEFERTDSLTVENGDTPTLSHSTAQTAFTNVSSLTANTTITNQLDDEEKPQGGEGSASRRDTLENAALKELPVGEVEADAVSASAQASVDIDENFDETATYTSLQIAYKHPVEMPQNQVKEQLYHVSNPFSQLDEAELVVLTNPPAPKIQVNAAQTPATPPSPPLPLPPRTPSPDPEKRLPPLPPKPPKRNSQDLSVSEQSASNSVSHSLTRSRNGSVSSTRTTPSPIIIMHTPDQSPTKRLPAAATSSSATASPKKRQGFFSRLFSRRRSSKSEDEQEQGSRATTPTGNQFSLGAPNRSSVRSLQPPGSSPQNSASQRSGRPVGRSSSSVSGKRPAHLDADVIHIPLKGGDSENSLLRPESYSNASTLTYGRPLDRKTLSTLQLADIPISDGNMELVAIADRQSIKNLCEGAYGVVLDPSVDLSGAEHFALYTSKSPEPEREDGGGGEADVSDFLNADEIARHALANKCRLDARKATERVKRKLSGMMHQTQNQKQSKMLTANQLIVAAAPAPLMTPTGSYNGNSPSPNGSFVPEIKAEQLLYEMDSTRSCPSAASSYNNYSYFPASPSSRCSTADSFAPGQQQQQQQQQQQDQLLQLLNQQQDNLNVTISVNNNASNWNTTTLFNGGSITPTNLNNGYNSNTNNNNNNNNNVFSATSPAAYQTNFMTAPQAVKAPQLLVQPPPPAPTPAQPQQQPDENPSLSDLIMSSTLMDYTTIEQMDPNDIMMDLQATLCNLEMASQANNQNPANNAYNV</sequence>
<dbReference type="CDD" id="cd01177">
    <property type="entry name" value="IPT_NFkappaB"/>
    <property type="match status" value="1"/>
</dbReference>
<dbReference type="InterPro" id="IPR002909">
    <property type="entry name" value="IPT_dom"/>
</dbReference>
<feature type="region of interest" description="Disordered" evidence="1">
    <location>
        <begin position="410"/>
        <end position="433"/>
    </location>
</feature>
<dbReference type="OMA" id="HFSLGDP"/>
<keyword evidence="4" id="KW-1185">Reference proteome</keyword>
<feature type="compositionally biased region" description="Low complexity" evidence="1">
    <location>
        <begin position="686"/>
        <end position="699"/>
    </location>
</feature>
<dbReference type="GO" id="GO:0007249">
    <property type="term" value="P:canonical NF-kappaB signal transduction"/>
    <property type="evidence" value="ECO:0007669"/>
    <property type="project" value="TreeGrafter"/>
</dbReference>
<dbReference type="GO" id="GO:0034097">
    <property type="term" value="P:response to cytokine"/>
    <property type="evidence" value="ECO:0007669"/>
    <property type="project" value="TreeGrafter"/>
</dbReference>
<feature type="compositionally biased region" description="Low complexity" evidence="1">
    <location>
        <begin position="734"/>
        <end position="744"/>
    </location>
</feature>
<dbReference type="GO" id="GO:0005654">
    <property type="term" value="C:nucleoplasm"/>
    <property type="evidence" value="ECO:0007669"/>
    <property type="project" value="UniProtKB-ARBA"/>
</dbReference>
<feature type="domain" description="RHD" evidence="2">
    <location>
        <begin position="52"/>
        <end position="231"/>
    </location>
</feature>
<dbReference type="SUPFAM" id="SSF49417">
    <property type="entry name" value="p53-like transcription factors"/>
    <property type="match status" value="1"/>
</dbReference>
<dbReference type="InterPro" id="IPR033926">
    <property type="entry name" value="IPT_NFkappaB"/>
</dbReference>
<dbReference type="GO" id="GO:0001228">
    <property type="term" value="F:DNA-binding transcription activator activity, RNA polymerase II-specific"/>
    <property type="evidence" value="ECO:0007669"/>
    <property type="project" value="UniProtKB-ARBA"/>
</dbReference>
<dbReference type="Gene3D" id="2.60.40.10">
    <property type="entry name" value="Immunoglobulins"/>
    <property type="match status" value="1"/>
</dbReference>
<dbReference type="GO" id="GO:0000978">
    <property type="term" value="F:RNA polymerase II cis-regulatory region sequence-specific DNA binding"/>
    <property type="evidence" value="ECO:0007669"/>
    <property type="project" value="TreeGrafter"/>
</dbReference>
<feature type="compositionally biased region" description="Polar residues" evidence="1">
    <location>
        <begin position="771"/>
        <end position="806"/>
    </location>
</feature>
<dbReference type="Pfam" id="PF00554">
    <property type="entry name" value="RHD_DNA_bind"/>
    <property type="match status" value="1"/>
</dbReference>
<dbReference type="PRINTS" id="PR00057">
    <property type="entry name" value="NFKBTNSCPFCT"/>
</dbReference>
<feature type="region of interest" description="Disordered" evidence="1">
    <location>
        <begin position="1063"/>
        <end position="1084"/>
    </location>
</feature>
<feature type="compositionally biased region" description="Pro residues" evidence="1">
    <location>
        <begin position="648"/>
        <end position="664"/>
    </location>
</feature>
<feature type="region of interest" description="Disordered" evidence="1">
    <location>
        <begin position="642"/>
        <end position="850"/>
    </location>
</feature>
<protein>
    <recommendedName>
        <fullName evidence="2">RHD domain-containing protein</fullName>
    </recommendedName>
</protein>
<evidence type="ECO:0000313" key="3">
    <source>
        <dbReference type="EMBL" id="TDG46702.1"/>
    </source>
</evidence>
<dbReference type="EMBL" id="LSRL02000054">
    <property type="protein sequence ID" value="TDG46702.1"/>
    <property type="molecule type" value="Genomic_DNA"/>
</dbReference>
<dbReference type="Gene3D" id="2.60.40.340">
    <property type="entry name" value="Rel homology domain (RHD), DNA-binding domain"/>
    <property type="match status" value="1"/>
</dbReference>
<gene>
    <name evidence="3" type="ORF">AWZ03_006882</name>
</gene>
<dbReference type="PROSITE" id="PS01204">
    <property type="entry name" value="REL_1"/>
    <property type="match status" value="1"/>
</dbReference>
<feature type="compositionally biased region" description="Pro residues" evidence="1">
    <location>
        <begin position="1172"/>
        <end position="1181"/>
    </location>
</feature>
<dbReference type="PROSITE" id="PS50254">
    <property type="entry name" value="REL_2"/>
    <property type="match status" value="1"/>
</dbReference>
<dbReference type="InterPro" id="IPR011539">
    <property type="entry name" value="RHD_DNA_bind_dom"/>
</dbReference>
<dbReference type="GO" id="GO:0045087">
    <property type="term" value="P:innate immune response"/>
    <property type="evidence" value="ECO:0007669"/>
    <property type="project" value="TreeGrafter"/>
</dbReference>
<evidence type="ECO:0000256" key="1">
    <source>
        <dbReference type="SAM" id="MobiDB-lite"/>
    </source>
</evidence>
<dbReference type="InterPro" id="IPR008967">
    <property type="entry name" value="p53-like_TF_DNA-bd_sf"/>
</dbReference>